<evidence type="ECO:0000313" key="2">
    <source>
        <dbReference type="EMBL" id="GBP16208.1"/>
    </source>
</evidence>
<dbReference type="AlphaFoldDB" id="A0A4C1TQH8"/>
<evidence type="ECO:0000313" key="3">
    <source>
        <dbReference type="Proteomes" id="UP000299102"/>
    </source>
</evidence>
<protein>
    <submittedName>
        <fullName evidence="2">Uncharacterized protein</fullName>
    </submittedName>
</protein>
<evidence type="ECO:0000256" key="1">
    <source>
        <dbReference type="SAM" id="MobiDB-lite"/>
    </source>
</evidence>
<keyword evidence="3" id="KW-1185">Reference proteome</keyword>
<feature type="region of interest" description="Disordered" evidence="1">
    <location>
        <begin position="15"/>
        <end position="34"/>
    </location>
</feature>
<reference evidence="2 3" key="1">
    <citation type="journal article" date="2019" name="Commun. Biol.">
        <title>The bagworm genome reveals a unique fibroin gene that provides high tensile strength.</title>
        <authorList>
            <person name="Kono N."/>
            <person name="Nakamura H."/>
            <person name="Ohtoshi R."/>
            <person name="Tomita M."/>
            <person name="Numata K."/>
            <person name="Arakawa K."/>
        </authorList>
    </citation>
    <scope>NUCLEOTIDE SEQUENCE [LARGE SCALE GENOMIC DNA]</scope>
</reference>
<proteinExistence type="predicted"/>
<organism evidence="2 3">
    <name type="scientific">Eumeta variegata</name>
    <name type="common">Bagworm moth</name>
    <name type="synonym">Eumeta japonica</name>
    <dbReference type="NCBI Taxonomy" id="151549"/>
    <lineage>
        <taxon>Eukaryota</taxon>
        <taxon>Metazoa</taxon>
        <taxon>Ecdysozoa</taxon>
        <taxon>Arthropoda</taxon>
        <taxon>Hexapoda</taxon>
        <taxon>Insecta</taxon>
        <taxon>Pterygota</taxon>
        <taxon>Neoptera</taxon>
        <taxon>Endopterygota</taxon>
        <taxon>Lepidoptera</taxon>
        <taxon>Glossata</taxon>
        <taxon>Ditrysia</taxon>
        <taxon>Tineoidea</taxon>
        <taxon>Psychidae</taxon>
        <taxon>Oiketicinae</taxon>
        <taxon>Eumeta</taxon>
    </lineage>
</organism>
<feature type="region of interest" description="Disordered" evidence="1">
    <location>
        <begin position="116"/>
        <end position="144"/>
    </location>
</feature>
<dbReference type="Proteomes" id="UP000299102">
    <property type="component" value="Unassembled WGS sequence"/>
</dbReference>
<dbReference type="EMBL" id="BGZK01000077">
    <property type="protein sequence ID" value="GBP16208.1"/>
    <property type="molecule type" value="Genomic_DNA"/>
</dbReference>
<name>A0A4C1TQH8_EUMVA</name>
<sequence length="184" mass="20795">MGLFRDLEIRTLRPSRWPSMGRGPRNERRHRHDDNVQHRRLIVFCEVTKQFHRSGLTHFPHKLKQSTPRSTSCAAPAHAVGVIGRSHRLRLNFEHLTPTRRGSGAADDRYDCPIGAVGGDPTHRAGGSIKGDSRVGRPMETSSPEIVRKQKENIILEVCGGSPDVIIRLEGQRRHLHPITIGYW</sequence>
<comment type="caution">
    <text evidence="2">The sequence shown here is derived from an EMBL/GenBank/DDBJ whole genome shotgun (WGS) entry which is preliminary data.</text>
</comment>
<accession>A0A4C1TQH8</accession>
<gene>
    <name evidence="2" type="ORF">EVAR_9919_1</name>
</gene>